<dbReference type="OrthoDB" id="6117597at2759"/>
<proteinExistence type="predicted"/>
<dbReference type="RefSeq" id="XP_031777945.1">
    <property type="nucleotide sequence ID" value="XM_031922085.1"/>
</dbReference>
<dbReference type="EnsemblMetazoa" id="XM_031922085">
    <property type="protein sequence ID" value="XP_031777945"/>
    <property type="gene ID" value="LOC107980519"/>
</dbReference>
<protein>
    <submittedName>
        <fullName evidence="1">Uncharacterized protein</fullName>
    </submittedName>
</protein>
<evidence type="ECO:0000313" key="2">
    <source>
        <dbReference type="Proteomes" id="UP000002358"/>
    </source>
</evidence>
<keyword evidence="2" id="KW-1185">Reference proteome</keyword>
<organism evidence="1 2">
    <name type="scientific">Nasonia vitripennis</name>
    <name type="common">Parasitic wasp</name>
    <dbReference type="NCBI Taxonomy" id="7425"/>
    <lineage>
        <taxon>Eukaryota</taxon>
        <taxon>Metazoa</taxon>
        <taxon>Ecdysozoa</taxon>
        <taxon>Arthropoda</taxon>
        <taxon>Hexapoda</taxon>
        <taxon>Insecta</taxon>
        <taxon>Pterygota</taxon>
        <taxon>Neoptera</taxon>
        <taxon>Endopterygota</taxon>
        <taxon>Hymenoptera</taxon>
        <taxon>Apocrita</taxon>
        <taxon>Proctotrupomorpha</taxon>
        <taxon>Chalcidoidea</taxon>
        <taxon>Pteromalidae</taxon>
        <taxon>Pteromalinae</taxon>
        <taxon>Nasonia</taxon>
    </lineage>
</organism>
<dbReference type="InParanoid" id="A0A7M7T6K2"/>
<accession>A0A7M7T6K2</accession>
<dbReference type="Proteomes" id="UP000002358">
    <property type="component" value="Chromosome 1"/>
</dbReference>
<dbReference type="KEGG" id="nvi:107980519"/>
<reference evidence="1" key="1">
    <citation type="submission" date="2021-01" db="UniProtKB">
        <authorList>
            <consortium name="EnsemblMetazoa"/>
        </authorList>
    </citation>
    <scope>IDENTIFICATION</scope>
</reference>
<name>A0A7M7T6K2_NASVI</name>
<evidence type="ECO:0000313" key="1">
    <source>
        <dbReference type="EnsemblMetazoa" id="XP_031777945"/>
    </source>
</evidence>
<sequence>MTSTIRGSWQTIGKLNVSLLGTKFFRRSNLNGLTSTTQPANTSLEEYLQEFSSTGRDVLSKFGFVVVTHLSDMFNFTLKFGKVPPRKAGDKLNTIIRALDNNDMDLSGSPTVMNVQRTYLVQFIHQSWPFRTCFIF</sequence>
<dbReference type="AlphaFoldDB" id="A0A7M7T6K2"/>
<dbReference type="GeneID" id="107980519"/>